<dbReference type="AlphaFoldDB" id="A0A1Y5SS32"/>
<dbReference type="InterPro" id="IPR027417">
    <property type="entry name" value="P-loop_NTPase"/>
</dbReference>
<dbReference type="EMBL" id="FWFT01000003">
    <property type="protein sequence ID" value="SLN47168.1"/>
    <property type="molecule type" value="Genomic_DNA"/>
</dbReference>
<accession>A0A1Y5SS32</accession>
<proteinExistence type="predicted"/>
<dbReference type="GO" id="GO:0006508">
    <property type="term" value="P:proteolysis"/>
    <property type="evidence" value="ECO:0007669"/>
    <property type="project" value="UniProtKB-KW"/>
</dbReference>
<keyword evidence="2" id="KW-1185">Reference proteome</keyword>
<organism evidence="1 2">
    <name type="scientific">Pseudooctadecabacter jejudonensis</name>
    <dbReference type="NCBI Taxonomy" id="1391910"/>
    <lineage>
        <taxon>Bacteria</taxon>
        <taxon>Pseudomonadati</taxon>
        <taxon>Pseudomonadota</taxon>
        <taxon>Alphaproteobacteria</taxon>
        <taxon>Rhodobacterales</taxon>
        <taxon>Paracoccaceae</taxon>
        <taxon>Pseudooctadecabacter</taxon>
    </lineage>
</organism>
<evidence type="ECO:0000313" key="1">
    <source>
        <dbReference type="EMBL" id="SLN47168.1"/>
    </source>
</evidence>
<dbReference type="SUPFAM" id="SSF52540">
    <property type="entry name" value="P-loop containing nucleoside triphosphate hydrolases"/>
    <property type="match status" value="1"/>
</dbReference>
<dbReference type="OrthoDB" id="5297432at2"/>
<evidence type="ECO:0000313" key="2">
    <source>
        <dbReference type="Proteomes" id="UP000193623"/>
    </source>
</evidence>
<name>A0A1Y5SS32_9RHOB</name>
<dbReference type="GO" id="GO:0004252">
    <property type="term" value="F:serine-type endopeptidase activity"/>
    <property type="evidence" value="ECO:0007669"/>
    <property type="project" value="UniProtKB-EC"/>
</dbReference>
<dbReference type="Proteomes" id="UP000193623">
    <property type="component" value="Unassembled WGS sequence"/>
</dbReference>
<dbReference type="EC" id="3.4.21.53" evidence="1"/>
<reference evidence="1 2" key="1">
    <citation type="submission" date="2017-03" db="EMBL/GenBank/DDBJ databases">
        <authorList>
            <person name="Afonso C.L."/>
            <person name="Miller P.J."/>
            <person name="Scott M.A."/>
            <person name="Spackman E."/>
            <person name="Goraichik I."/>
            <person name="Dimitrov K.M."/>
            <person name="Suarez D.L."/>
            <person name="Swayne D.E."/>
        </authorList>
    </citation>
    <scope>NUCLEOTIDE SEQUENCE [LARGE SCALE GENOMIC DNA]</scope>
    <source>
        <strain evidence="1 2">CECT 8397</strain>
    </source>
</reference>
<keyword evidence="1" id="KW-0378">Hydrolase</keyword>
<sequence>MPLQEIAKSGIANPITIVDEIEKAGTMTASGGSRVSLPDALLGLLEPSSSTSWECPYTRRSYNMSQITWILTANTRTGIPAPLLDRCRVFDIDYPEGDDWAGLIQTLATGRIFDEVTNRLIARVLAAVANGRPPSLRRISQLIDEAAAVSEDPVLH</sequence>
<protein>
    <submittedName>
        <fullName evidence="1">Lon protease</fullName>
        <ecNumber evidence="1">3.4.21.53</ecNumber>
    </submittedName>
</protein>
<dbReference type="RefSeq" id="WP_143515454.1">
    <property type="nucleotide sequence ID" value="NZ_FWFT01000003.1"/>
</dbReference>
<gene>
    <name evidence="1" type="primary">lon_2</name>
    <name evidence="1" type="ORF">PSJ8397_02472</name>
</gene>
<dbReference type="Gene3D" id="3.40.50.300">
    <property type="entry name" value="P-loop containing nucleotide triphosphate hydrolases"/>
    <property type="match status" value="1"/>
</dbReference>
<keyword evidence="1" id="KW-0645">Protease</keyword>